<dbReference type="Proteomes" id="UP000308600">
    <property type="component" value="Unassembled WGS sequence"/>
</dbReference>
<accession>A0ACD3B5X5</accession>
<proteinExistence type="predicted"/>
<evidence type="ECO:0000313" key="2">
    <source>
        <dbReference type="Proteomes" id="UP000308600"/>
    </source>
</evidence>
<gene>
    <name evidence="1" type="ORF">BDN72DRAFT_834639</name>
</gene>
<reference evidence="1 2" key="1">
    <citation type="journal article" date="2019" name="Nat. Ecol. Evol.">
        <title>Megaphylogeny resolves global patterns of mushroom evolution.</title>
        <authorList>
            <person name="Varga T."/>
            <person name="Krizsan K."/>
            <person name="Foldi C."/>
            <person name="Dima B."/>
            <person name="Sanchez-Garcia M."/>
            <person name="Sanchez-Ramirez S."/>
            <person name="Szollosi G.J."/>
            <person name="Szarkandi J.G."/>
            <person name="Papp V."/>
            <person name="Albert L."/>
            <person name="Andreopoulos W."/>
            <person name="Angelini C."/>
            <person name="Antonin V."/>
            <person name="Barry K.W."/>
            <person name="Bougher N.L."/>
            <person name="Buchanan P."/>
            <person name="Buyck B."/>
            <person name="Bense V."/>
            <person name="Catcheside P."/>
            <person name="Chovatia M."/>
            <person name="Cooper J."/>
            <person name="Damon W."/>
            <person name="Desjardin D."/>
            <person name="Finy P."/>
            <person name="Geml J."/>
            <person name="Haridas S."/>
            <person name="Hughes K."/>
            <person name="Justo A."/>
            <person name="Karasinski D."/>
            <person name="Kautmanova I."/>
            <person name="Kiss B."/>
            <person name="Kocsube S."/>
            <person name="Kotiranta H."/>
            <person name="LaButti K.M."/>
            <person name="Lechner B.E."/>
            <person name="Liimatainen K."/>
            <person name="Lipzen A."/>
            <person name="Lukacs Z."/>
            <person name="Mihaltcheva S."/>
            <person name="Morgado L.N."/>
            <person name="Niskanen T."/>
            <person name="Noordeloos M.E."/>
            <person name="Ohm R.A."/>
            <person name="Ortiz-Santana B."/>
            <person name="Ovrebo C."/>
            <person name="Racz N."/>
            <person name="Riley R."/>
            <person name="Savchenko A."/>
            <person name="Shiryaev A."/>
            <person name="Soop K."/>
            <person name="Spirin V."/>
            <person name="Szebenyi C."/>
            <person name="Tomsovsky M."/>
            <person name="Tulloss R.E."/>
            <person name="Uehling J."/>
            <person name="Grigoriev I.V."/>
            <person name="Vagvolgyi C."/>
            <person name="Papp T."/>
            <person name="Martin F.M."/>
            <person name="Miettinen O."/>
            <person name="Hibbett D.S."/>
            <person name="Nagy L.G."/>
        </authorList>
    </citation>
    <scope>NUCLEOTIDE SEQUENCE [LARGE SCALE GENOMIC DNA]</scope>
    <source>
        <strain evidence="1 2">NL-1719</strain>
    </source>
</reference>
<organism evidence="1 2">
    <name type="scientific">Pluteus cervinus</name>
    <dbReference type="NCBI Taxonomy" id="181527"/>
    <lineage>
        <taxon>Eukaryota</taxon>
        <taxon>Fungi</taxon>
        <taxon>Dikarya</taxon>
        <taxon>Basidiomycota</taxon>
        <taxon>Agaricomycotina</taxon>
        <taxon>Agaricomycetes</taxon>
        <taxon>Agaricomycetidae</taxon>
        <taxon>Agaricales</taxon>
        <taxon>Pluteineae</taxon>
        <taxon>Pluteaceae</taxon>
        <taxon>Pluteus</taxon>
    </lineage>
</organism>
<name>A0ACD3B5X5_9AGAR</name>
<keyword evidence="2" id="KW-1185">Reference proteome</keyword>
<evidence type="ECO:0000313" key="1">
    <source>
        <dbReference type="EMBL" id="TFK73510.1"/>
    </source>
</evidence>
<dbReference type="EMBL" id="ML208275">
    <property type="protein sequence ID" value="TFK73510.1"/>
    <property type="molecule type" value="Genomic_DNA"/>
</dbReference>
<protein>
    <submittedName>
        <fullName evidence="1">Uncharacterized protein</fullName>
    </submittedName>
</protein>
<sequence length="324" mass="36740">MSDPSQIPVNPVVLNIFDIYGVILIGNFFACILWGIAIMQTFLYFLNYGSDHWGIKALVCWCILVDTANQVLMLKGVFPVLILQYGRIAGLFESQIELLHHNYIAACVAVSVQQFFLYRIYIFSGRNWIFPLLMQPLVWWQVIGTIPYNVIVMPHNSLATISQTKVMDIAISLRCTMCAVDVLIAIAMAYLLKRNGQSTFRSSKKLVFRLIMITINTGMWTAILALTTLITQVVLKNTLWFCLFEFPLSSLYVNTLLANLNARRFIKGTHHDSEWNTVQPSIVGSNVPLSQLSRPTGQDHSVTIRVETSKENDGDEFSKFKRGF</sequence>